<dbReference type="EMBL" id="JAUKTV010000003">
    <property type="protein sequence ID" value="KAK0742126.1"/>
    <property type="molecule type" value="Genomic_DNA"/>
</dbReference>
<accession>A0AA40K1A7</accession>
<comment type="caution">
    <text evidence="3">The sequence shown here is derived from an EMBL/GenBank/DDBJ whole genome shotgun (WGS) entry which is preliminary data.</text>
</comment>
<protein>
    <submittedName>
        <fullName evidence="3">Uncharacterized protein</fullName>
    </submittedName>
</protein>
<organism evidence="3 4">
    <name type="scientific">Apiosordaria backusii</name>
    <dbReference type="NCBI Taxonomy" id="314023"/>
    <lineage>
        <taxon>Eukaryota</taxon>
        <taxon>Fungi</taxon>
        <taxon>Dikarya</taxon>
        <taxon>Ascomycota</taxon>
        <taxon>Pezizomycotina</taxon>
        <taxon>Sordariomycetes</taxon>
        <taxon>Sordariomycetidae</taxon>
        <taxon>Sordariales</taxon>
        <taxon>Lasiosphaeriaceae</taxon>
        <taxon>Apiosordaria</taxon>
    </lineage>
</organism>
<evidence type="ECO:0000256" key="2">
    <source>
        <dbReference type="SAM" id="SignalP"/>
    </source>
</evidence>
<reference evidence="3" key="1">
    <citation type="submission" date="2023-06" db="EMBL/GenBank/DDBJ databases">
        <title>Genome-scale phylogeny and comparative genomics of the fungal order Sordariales.</title>
        <authorList>
            <consortium name="Lawrence Berkeley National Laboratory"/>
            <person name="Hensen N."/>
            <person name="Bonometti L."/>
            <person name="Westerberg I."/>
            <person name="Brannstrom I.O."/>
            <person name="Guillou S."/>
            <person name="Cros-Aarteil S."/>
            <person name="Calhoun S."/>
            <person name="Haridas S."/>
            <person name="Kuo A."/>
            <person name="Mondo S."/>
            <person name="Pangilinan J."/>
            <person name="Riley R."/>
            <person name="Labutti K."/>
            <person name="Andreopoulos B."/>
            <person name="Lipzen A."/>
            <person name="Chen C."/>
            <person name="Yanf M."/>
            <person name="Daum C."/>
            <person name="Ng V."/>
            <person name="Clum A."/>
            <person name="Steindorff A."/>
            <person name="Ohm R."/>
            <person name="Martin F."/>
            <person name="Silar P."/>
            <person name="Natvig D."/>
            <person name="Lalanne C."/>
            <person name="Gautier V."/>
            <person name="Ament-Velasquez S.L."/>
            <person name="Kruys A."/>
            <person name="Hutchinson M.I."/>
            <person name="Powell A.J."/>
            <person name="Barry K."/>
            <person name="Miller A.N."/>
            <person name="Grigoriev I.V."/>
            <person name="Debuchy R."/>
            <person name="Gladieux P."/>
            <person name="Thoren M.H."/>
            <person name="Johannesson H."/>
        </authorList>
    </citation>
    <scope>NUCLEOTIDE SEQUENCE</scope>
    <source>
        <strain evidence="3">CBS 540.89</strain>
    </source>
</reference>
<dbReference type="AlphaFoldDB" id="A0AA40K1A7"/>
<keyword evidence="2" id="KW-0732">Signal</keyword>
<dbReference type="Proteomes" id="UP001172159">
    <property type="component" value="Unassembled WGS sequence"/>
</dbReference>
<gene>
    <name evidence="3" type="ORF">B0T21DRAFT_360662</name>
</gene>
<keyword evidence="4" id="KW-1185">Reference proteome</keyword>
<feature type="region of interest" description="Disordered" evidence="1">
    <location>
        <begin position="25"/>
        <end position="101"/>
    </location>
</feature>
<evidence type="ECO:0000313" key="3">
    <source>
        <dbReference type="EMBL" id="KAK0742126.1"/>
    </source>
</evidence>
<name>A0AA40K1A7_9PEZI</name>
<feature type="region of interest" description="Disordered" evidence="1">
    <location>
        <begin position="117"/>
        <end position="142"/>
    </location>
</feature>
<evidence type="ECO:0000256" key="1">
    <source>
        <dbReference type="SAM" id="MobiDB-lite"/>
    </source>
</evidence>
<feature type="compositionally biased region" description="Polar residues" evidence="1">
    <location>
        <begin position="47"/>
        <end position="62"/>
    </location>
</feature>
<feature type="compositionally biased region" description="Gly residues" evidence="1">
    <location>
        <begin position="119"/>
        <end position="134"/>
    </location>
</feature>
<feature type="chain" id="PRO_5041203590" evidence="2">
    <location>
        <begin position="20"/>
        <end position="184"/>
    </location>
</feature>
<sequence>MKFSPAILLLSASAPLALAIASPQEVNPGVPAPSGSGTPALALLRRQTPSNGTTTDNTVVNSRQRRALLRMRQEDAPTETVATSVATESAPAATGIPDDPAVEVPVNETALPVVETAAGGNGTTNGTVGVGNGTANGTASEEEAKMRRMVKIRLPDYRRDEEVREREVEAEQGVSFPWDLKRVE</sequence>
<evidence type="ECO:0000313" key="4">
    <source>
        <dbReference type="Proteomes" id="UP001172159"/>
    </source>
</evidence>
<feature type="region of interest" description="Disordered" evidence="1">
    <location>
        <begin position="161"/>
        <end position="184"/>
    </location>
</feature>
<feature type="signal peptide" evidence="2">
    <location>
        <begin position="1"/>
        <end position="19"/>
    </location>
</feature>
<proteinExistence type="predicted"/>